<feature type="compositionally biased region" description="Low complexity" evidence="1">
    <location>
        <begin position="65"/>
        <end position="75"/>
    </location>
</feature>
<dbReference type="RefSeq" id="XP_070922232.1">
    <property type="nucleotide sequence ID" value="XM_071066131.1"/>
</dbReference>
<feature type="compositionally biased region" description="Basic residues" evidence="1">
    <location>
        <begin position="47"/>
        <end position="61"/>
    </location>
</feature>
<keyword evidence="3" id="KW-1185">Reference proteome</keyword>
<dbReference type="PANTHER" id="PTHR28272:SF1">
    <property type="entry name" value="RIBONUCLEASES P_MRP PROTEIN SUBUNIT POP3"/>
    <property type="match status" value="1"/>
</dbReference>
<reference evidence="2 3" key="1">
    <citation type="submission" date="2024-09" db="EMBL/GenBank/DDBJ databases">
        <title>Itraconazole resistance in Madurella fahalii resulting from another homologue of gene encoding cytochrome P450 14-alpha sterol demethylase (CYP51).</title>
        <authorList>
            <person name="Yoshioka I."/>
            <person name="Fahal A.H."/>
            <person name="Kaneko S."/>
            <person name="Yaguchi T."/>
        </authorList>
    </citation>
    <scope>NUCLEOTIDE SEQUENCE [LARGE SCALE GENOMIC DNA]</scope>
    <source>
        <strain evidence="2 3">IFM 68171</strain>
    </source>
</reference>
<comment type="caution">
    <text evidence="2">The sequence shown here is derived from an EMBL/GenBank/DDBJ whole genome shotgun (WGS) entry which is preliminary data.</text>
</comment>
<gene>
    <name evidence="2" type="primary">POP3</name>
    <name evidence="2" type="ORF">MFIFM68171_10712</name>
</gene>
<dbReference type="PANTHER" id="PTHR28272">
    <property type="entry name" value="RIBONUCLEASES P/MRP PROTEIN SUBUNIT POP3"/>
    <property type="match status" value="1"/>
</dbReference>
<dbReference type="GeneID" id="98181454"/>
<dbReference type="Proteomes" id="UP001628179">
    <property type="component" value="Unassembled WGS sequence"/>
</dbReference>
<dbReference type="Pfam" id="PF08228">
    <property type="entry name" value="RNase_P_pop3"/>
    <property type="match status" value="1"/>
</dbReference>
<accession>A0ABQ0GS16</accession>
<evidence type="ECO:0000313" key="2">
    <source>
        <dbReference type="EMBL" id="GAB1320502.1"/>
    </source>
</evidence>
<name>A0ABQ0GS16_9PEZI</name>
<dbReference type="InterPro" id="IPR013241">
    <property type="entry name" value="RNase_P_Pop3"/>
</dbReference>
<dbReference type="EMBL" id="BAAFSV010000006">
    <property type="protein sequence ID" value="GAB1320502.1"/>
    <property type="molecule type" value="Genomic_DNA"/>
</dbReference>
<feature type="region of interest" description="Disordered" evidence="1">
    <location>
        <begin position="47"/>
        <end position="80"/>
    </location>
</feature>
<evidence type="ECO:0000313" key="3">
    <source>
        <dbReference type="Proteomes" id="UP001628179"/>
    </source>
</evidence>
<evidence type="ECO:0000256" key="1">
    <source>
        <dbReference type="SAM" id="MobiDB-lite"/>
    </source>
</evidence>
<protein>
    <submittedName>
        <fullName evidence="2">RNase P and RNase MRP subunit</fullName>
    </submittedName>
</protein>
<proteinExistence type="predicted"/>
<organism evidence="2 3">
    <name type="scientific">Madurella fahalii</name>
    <dbReference type="NCBI Taxonomy" id="1157608"/>
    <lineage>
        <taxon>Eukaryota</taxon>
        <taxon>Fungi</taxon>
        <taxon>Dikarya</taxon>
        <taxon>Ascomycota</taxon>
        <taxon>Pezizomycotina</taxon>
        <taxon>Sordariomycetes</taxon>
        <taxon>Sordariomycetidae</taxon>
        <taxon>Sordariales</taxon>
        <taxon>Sordariales incertae sedis</taxon>
        <taxon>Madurella</taxon>
    </lineage>
</organism>
<sequence length="235" mass="25611">MERKKIVHVLDTPYTAVEWPQVSQEDQDVILELLCRLLAPLGTHRRSFITPSKGKRRRTRKKENAPSSEPPAEATPAPPAPELAAHVDVGLSKISRTLQLMSAKKDGVSSTPGEVATQYSVVFVARSGQSSAFHCHFPQMVALAAQSQSPEKAVRLVGFSKSCEERLSAALGIPRASSIGLRDDEPQAKGLIDFVREHVAPVQVSWLEEACSARFLETNIDAVPTKVGSKKPRLS</sequence>